<dbReference type="InParanoid" id="A0A2K1KVA7"/>
<dbReference type="AlphaFoldDB" id="A0A2K1KVA7"/>
<dbReference type="Gramene" id="Pp3c3_19730V3.1">
    <property type="protein sequence ID" value="PAC:32940425.CDS.1"/>
    <property type="gene ID" value="Pp3c3_19730"/>
</dbReference>
<dbReference type="EMBL" id="ABEU02000003">
    <property type="protein sequence ID" value="PNR57680.1"/>
    <property type="molecule type" value="Genomic_DNA"/>
</dbReference>
<dbReference type="PaxDb" id="3218-PP1S204_52V6.1"/>
<reference evidence="1 3" key="2">
    <citation type="journal article" date="2018" name="Plant J.">
        <title>The Physcomitrella patens chromosome-scale assembly reveals moss genome structure and evolution.</title>
        <authorList>
            <person name="Lang D."/>
            <person name="Ullrich K.K."/>
            <person name="Murat F."/>
            <person name="Fuchs J."/>
            <person name="Jenkins J."/>
            <person name="Haas F.B."/>
            <person name="Piednoel M."/>
            <person name="Gundlach H."/>
            <person name="Van Bel M."/>
            <person name="Meyberg R."/>
            <person name="Vives C."/>
            <person name="Morata J."/>
            <person name="Symeonidi A."/>
            <person name="Hiss M."/>
            <person name="Muchero W."/>
            <person name="Kamisugi Y."/>
            <person name="Saleh O."/>
            <person name="Blanc G."/>
            <person name="Decker E.L."/>
            <person name="van Gessel N."/>
            <person name="Grimwood J."/>
            <person name="Hayes R.D."/>
            <person name="Graham S.W."/>
            <person name="Gunter L.E."/>
            <person name="McDaniel S.F."/>
            <person name="Hoernstein S.N.W."/>
            <person name="Larsson A."/>
            <person name="Li F.W."/>
            <person name="Perroud P.F."/>
            <person name="Phillips J."/>
            <person name="Ranjan P."/>
            <person name="Rokshar D.S."/>
            <person name="Rothfels C.J."/>
            <person name="Schneider L."/>
            <person name="Shu S."/>
            <person name="Stevenson D.W."/>
            <person name="Thummler F."/>
            <person name="Tillich M."/>
            <person name="Villarreal Aguilar J.C."/>
            <person name="Widiez T."/>
            <person name="Wong G.K."/>
            <person name="Wymore A."/>
            <person name="Zhang Y."/>
            <person name="Zimmer A.D."/>
            <person name="Quatrano R.S."/>
            <person name="Mayer K.F.X."/>
            <person name="Goodstein D."/>
            <person name="Casacuberta J.M."/>
            <person name="Vandepoele K."/>
            <person name="Reski R."/>
            <person name="Cuming A.C."/>
            <person name="Tuskan G.A."/>
            <person name="Maumus F."/>
            <person name="Salse J."/>
            <person name="Schmutz J."/>
            <person name="Rensing S.A."/>
        </authorList>
    </citation>
    <scope>NUCLEOTIDE SEQUENCE [LARGE SCALE GENOMIC DNA]</scope>
    <source>
        <strain evidence="2 3">cv. Gransden 2004</strain>
    </source>
</reference>
<proteinExistence type="predicted"/>
<organism evidence="1">
    <name type="scientific">Physcomitrium patens</name>
    <name type="common">Spreading-leaved earth moss</name>
    <name type="synonym">Physcomitrella patens</name>
    <dbReference type="NCBI Taxonomy" id="3218"/>
    <lineage>
        <taxon>Eukaryota</taxon>
        <taxon>Viridiplantae</taxon>
        <taxon>Streptophyta</taxon>
        <taxon>Embryophyta</taxon>
        <taxon>Bryophyta</taxon>
        <taxon>Bryophytina</taxon>
        <taxon>Bryopsida</taxon>
        <taxon>Funariidae</taxon>
        <taxon>Funariales</taxon>
        <taxon>Funariaceae</taxon>
        <taxon>Physcomitrium</taxon>
    </lineage>
</organism>
<dbReference type="Proteomes" id="UP000006727">
    <property type="component" value="Chromosome 3"/>
</dbReference>
<dbReference type="Gramene" id="Pp3c3_19730V3.2">
    <property type="protein sequence ID" value="PAC:32940426.CDS.1"/>
    <property type="gene ID" value="Pp3c3_19730"/>
</dbReference>
<protein>
    <submittedName>
        <fullName evidence="1 2">Uncharacterized protein</fullName>
    </submittedName>
</protein>
<dbReference type="EnsemblPlants" id="Pp3c3_19730V3.1">
    <property type="protein sequence ID" value="PAC:32940425.CDS.1"/>
    <property type="gene ID" value="Pp3c3_19730"/>
</dbReference>
<name>A0A2K1KVA7_PHYPA</name>
<evidence type="ECO:0000313" key="3">
    <source>
        <dbReference type="Proteomes" id="UP000006727"/>
    </source>
</evidence>
<gene>
    <name evidence="1" type="ORF">PHYPA_004674</name>
</gene>
<reference evidence="1 3" key="1">
    <citation type="journal article" date="2008" name="Science">
        <title>The Physcomitrella genome reveals evolutionary insights into the conquest of land by plants.</title>
        <authorList>
            <person name="Rensing S."/>
            <person name="Lang D."/>
            <person name="Zimmer A."/>
            <person name="Terry A."/>
            <person name="Salamov A."/>
            <person name="Shapiro H."/>
            <person name="Nishiyama T."/>
            <person name="Perroud P.-F."/>
            <person name="Lindquist E."/>
            <person name="Kamisugi Y."/>
            <person name="Tanahashi T."/>
            <person name="Sakakibara K."/>
            <person name="Fujita T."/>
            <person name="Oishi K."/>
            <person name="Shin-I T."/>
            <person name="Kuroki Y."/>
            <person name="Toyoda A."/>
            <person name="Suzuki Y."/>
            <person name="Hashimoto A."/>
            <person name="Yamaguchi K."/>
            <person name="Sugano A."/>
            <person name="Kohara Y."/>
            <person name="Fujiyama A."/>
            <person name="Anterola A."/>
            <person name="Aoki S."/>
            <person name="Ashton N."/>
            <person name="Barbazuk W.B."/>
            <person name="Barker E."/>
            <person name="Bennetzen J."/>
            <person name="Bezanilla M."/>
            <person name="Blankenship R."/>
            <person name="Cho S.H."/>
            <person name="Dutcher S."/>
            <person name="Estelle M."/>
            <person name="Fawcett J.A."/>
            <person name="Gundlach H."/>
            <person name="Hanada K."/>
            <person name="Heyl A."/>
            <person name="Hicks K.A."/>
            <person name="Hugh J."/>
            <person name="Lohr M."/>
            <person name="Mayer K."/>
            <person name="Melkozernov A."/>
            <person name="Murata T."/>
            <person name="Nelson D."/>
            <person name="Pils B."/>
            <person name="Prigge M."/>
            <person name="Reiss B."/>
            <person name="Renner T."/>
            <person name="Rombauts S."/>
            <person name="Rushton P."/>
            <person name="Sanderfoot A."/>
            <person name="Schween G."/>
            <person name="Shiu S.-H."/>
            <person name="Stueber K."/>
            <person name="Theodoulou F.L."/>
            <person name="Tu H."/>
            <person name="Van de Peer Y."/>
            <person name="Verrier P.J."/>
            <person name="Waters E."/>
            <person name="Wood A."/>
            <person name="Yang L."/>
            <person name="Cove D."/>
            <person name="Cuming A."/>
            <person name="Hasebe M."/>
            <person name="Lucas S."/>
            <person name="Mishler D.B."/>
            <person name="Reski R."/>
            <person name="Grigoriev I."/>
            <person name="Quatrano R.S."/>
            <person name="Boore J.L."/>
        </authorList>
    </citation>
    <scope>NUCLEOTIDE SEQUENCE [LARGE SCALE GENOMIC DNA]</scope>
    <source>
        <strain evidence="2 3">cv. Gransden 2004</strain>
    </source>
</reference>
<reference evidence="2" key="3">
    <citation type="submission" date="2020-12" db="UniProtKB">
        <authorList>
            <consortium name="EnsemblPlants"/>
        </authorList>
    </citation>
    <scope>IDENTIFICATION</scope>
</reference>
<evidence type="ECO:0000313" key="1">
    <source>
        <dbReference type="EMBL" id="PNR57680.1"/>
    </source>
</evidence>
<evidence type="ECO:0000313" key="2">
    <source>
        <dbReference type="EnsemblPlants" id="PAC:32940425.CDS.1"/>
    </source>
</evidence>
<accession>A0A2K1KVA7</accession>
<dbReference type="EnsemblPlants" id="Pp3c3_19730V3.2">
    <property type="protein sequence ID" value="PAC:32940426.CDS.1"/>
    <property type="gene ID" value="Pp3c3_19730"/>
</dbReference>
<sequence>MELCGSFSRAWMRRKYSRIEGGSGFVVKRKRVKVANLEKEVAGPRRQAHRHNLRCFRLRFLLHGQLLTSLKEACMRLMHGGTKSAPRIAPPQTPGIAGLSKRRTLRSSSNEVVDEVWFNQALRRSIAEGRITI</sequence>
<keyword evidence="3" id="KW-1185">Reference proteome</keyword>